<name>I7M7I3_TETTS</name>
<dbReference type="AlphaFoldDB" id="I7M7I3"/>
<dbReference type="EMBL" id="GG662719">
    <property type="protein sequence ID" value="EAR93781.2"/>
    <property type="molecule type" value="Genomic_DNA"/>
</dbReference>
<organism evidence="1 2">
    <name type="scientific">Tetrahymena thermophila (strain SB210)</name>
    <dbReference type="NCBI Taxonomy" id="312017"/>
    <lineage>
        <taxon>Eukaryota</taxon>
        <taxon>Sar</taxon>
        <taxon>Alveolata</taxon>
        <taxon>Ciliophora</taxon>
        <taxon>Intramacronucleata</taxon>
        <taxon>Oligohymenophorea</taxon>
        <taxon>Hymenostomatida</taxon>
        <taxon>Tetrahymenina</taxon>
        <taxon>Tetrahymenidae</taxon>
        <taxon>Tetrahymena</taxon>
    </lineage>
</organism>
<keyword evidence="2" id="KW-1185">Reference proteome</keyword>
<sequence length="366" mass="42114">MMQMNDCESNSQKDIYSFFREDELENLKVLKRVTPIFRVENIEFIPNLFEFLNNLPNLKAIVFIILKNVFDDQSVQSLFVGISQLNGDRLDNLEILAEGETLNSNLLQFTTQMNKFPNLTSFKMNLFNNQLGVSSNALVNNLQNFAHLKKLFLNFGFTGLSSVEIKSLGKVLRKLCFLEKLTVVTIDSNCQDIGSWFQFCQGIESLHNLRSLFLLMDRSNISHEVGAMIANSYKELVQLRKLKLWFRLNEIKTDTALLFVNAFQKLVNLQQLDLQLDHNLILDRLAFKIARLMIVSSYQTSTSLFMEGEAEDIGGTTEATLDKIDEILDNFGYDMRKNILQLIAYKKRISDQIQNSPCLQQLSILF</sequence>
<dbReference type="InterPro" id="IPR032675">
    <property type="entry name" value="LRR_dom_sf"/>
</dbReference>
<dbReference type="KEGG" id="tet:TTHERM_00399540"/>
<accession>I7M7I3</accession>
<evidence type="ECO:0000313" key="2">
    <source>
        <dbReference type="Proteomes" id="UP000009168"/>
    </source>
</evidence>
<dbReference type="Gene3D" id="3.80.10.10">
    <property type="entry name" value="Ribonuclease Inhibitor"/>
    <property type="match status" value="1"/>
</dbReference>
<gene>
    <name evidence="1" type="ORF">TTHERM_00399540</name>
</gene>
<dbReference type="SUPFAM" id="SSF52047">
    <property type="entry name" value="RNI-like"/>
    <property type="match status" value="1"/>
</dbReference>
<evidence type="ECO:0000313" key="1">
    <source>
        <dbReference type="EMBL" id="EAR93781.2"/>
    </source>
</evidence>
<dbReference type="GeneID" id="7839363"/>
<dbReference type="RefSeq" id="XP_001014026.2">
    <property type="nucleotide sequence ID" value="XM_001014026.2"/>
</dbReference>
<proteinExistence type="predicted"/>
<evidence type="ECO:0008006" key="3">
    <source>
        <dbReference type="Google" id="ProtNLM"/>
    </source>
</evidence>
<dbReference type="Proteomes" id="UP000009168">
    <property type="component" value="Unassembled WGS sequence"/>
</dbReference>
<dbReference type="InParanoid" id="I7M7I3"/>
<reference evidence="2" key="1">
    <citation type="journal article" date="2006" name="PLoS Biol.">
        <title>Macronuclear genome sequence of the ciliate Tetrahymena thermophila, a model eukaryote.</title>
        <authorList>
            <person name="Eisen J.A."/>
            <person name="Coyne R.S."/>
            <person name="Wu M."/>
            <person name="Wu D."/>
            <person name="Thiagarajan M."/>
            <person name="Wortman J.R."/>
            <person name="Badger J.H."/>
            <person name="Ren Q."/>
            <person name="Amedeo P."/>
            <person name="Jones K.M."/>
            <person name="Tallon L.J."/>
            <person name="Delcher A.L."/>
            <person name="Salzberg S.L."/>
            <person name="Silva J.C."/>
            <person name="Haas B.J."/>
            <person name="Majoros W.H."/>
            <person name="Farzad M."/>
            <person name="Carlton J.M."/>
            <person name="Smith R.K. Jr."/>
            <person name="Garg J."/>
            <person name="Pearlman R.E."/>
            <person name="Karrer K.M."/>
            <person name="Sun L."/>
            <person name="Manning G."/>
            <person name="Elde N.C."/>
            <person name="Turkewitz A.P."/>
            <person name="Asai D.J."/>
            <person name="Wilkes D.E."/>
            <person name="Wang Y."/>
            <person name="Cai H."/>
            <person name="Collins K."/>
            <person name="Stewart B.A."/>
            <person name="Lee S.R."/>
            <person name="Wilamowska K."/>
            <person name="Weinberg Z."/>
            <person name="Ruzzo W.L."/>
            <person name="Wloga D."/>
            <person name="Gaertig J."/>
            <person name="Frankel J."/>
            <person name="Tsao C.-C."/>
            <person name="Gorovsky M.A."/>
            <person name="Keeling P.J."/>
            <person name="Waller R.F."/>
            <person name="Patron N.J."/>
            <person name="Cherry J.M."/>
            <person name="Stover N.A."/>
            <person name="Krieger C.J."/>
            <person name="del Toro C."/>
            <person name="Ryder H.F."/>
            <person name="Williamson S.C."/>
            <person name="Barbeau R.A."/>
            <person name="Hamilton E.P."/>
            <person name="Orias E."/>
        </authorList>
    </citation>
    <scope>NUCLEOTIDE SEQUENCE [LARGE SCALE GENOMIC DNA]</scope>
    <source>
        <strain evidence="2">SB210</strain>
    </source>
</reference>
<protein>
    <recommendedName>
        <fullName evidence="3">Kinase domain protein</fullName>
    </recommendedName>
</protein>